<dbReference type="EMBL" id="JXLN01009990">
    <property type="protein sequence ID" value="KPM04854.1"/>
    <property type="molecule type" value="Genomic_DNA"/>
</dbReference>
<evidence type="ECO:0000313" key="2">
    <source>
        <dbReference type="Proteomes" id="UP000616769"/>
    </source>
</evidence>
<dbReference type="AlphaFoldDB" id="A0A132A1P5"/>
<gene>
    <name evidence="1" type="ORF">QR98_0033080</name>
</gene>
<dbReference type="Proteomes" id="UP000616769">
    <property type="component" value="Unassembled WGS sequence"/>
</dbReference>
<comment type="caution">
    <text evidence="1">The sequence shown here is derived from an EMBL/GenBank/DDBJ whole genome shotgun (WGS) entry which is preliminary data.</text>
</comment>
<protein>
    <submittedName>
        <fullName evidence="1">Uncharacterized protein</fullName>
    </submittedName>
</protein>
<reference evidence="1 2" key="1">
    <citation type="journal article" date="2015" name="Parasit. Vectors">
        <title>Draft genome of the scabies mite.</title>
        <authorList>
            <person name="Rider S.D.Jr."/>
            <person name="Morgan M.S."/>
            <person name="Arlian L.G."/>
        </authorList>
    </citation>
    <scope>NUCLEOTIDE SEQUENCE [LARGE SCALE GENOMIC DNA]</scope>
    <source>
        <strain evidence="1">Arlian Lab</strain>
    </source>
</reference>
<accession>A0A132A1P5</accession>
<dbReference type="VEuPathDB" id="VectorBase:SSCA002071"/>
<evidence type="ECO:0000313" key="1">
    <source>
        <dbReference type="EMBL" id="KPM04854.1"/>
    </source>
</evidence>
<organism evidence="1 2">
    <name type="scientific">Sarcoptes scabiei</name>
    <name type="common">Itch mite</name>
    <name type="synonym">Acarus scabiei</name>
    <dbReference type="NCBI Taxonomy" id="52283"/>
    <lineage>
        <taxon>Eukaryota</taxon>
        <taxon>Metazoa</taxon>
        <taxon>Ecdysozoa</taxon>
        <taxon>Arthropoda</taxon>
        <taxon>Chelicerata</taxon>
        <taxon>Arachnida</taxon>
        <taxon>Acari</taxon>
        <taxon>Acariformes</taxon>
        <taxon>Sarcoptiformes</taxon>
        <taxon>Astigmata</taxon>
        <taxon>Psoroptidia</taxon>
        <taxon>Sarcoptoidea</taxon>
        <taxon>Sarcoptidae</taxon>
        <taxon>Sarcoptinae</taxon>
        <taxon>Sarcoptes</taxon>
    </lineage>
</organism>
<name>A0A132A1P5_SARSC</name>
<sequence length="89" mass="10408">MAREIKSSTIILDKQQQAMTHLLLINMNIIFYLFGHTNSLSYNHITMFEEKKVEKNSFLFASEGYVGQDRADSFYSRTRHTKMSITIII</sequence>
<proteinExistence type="predicted"/>